<dbReference type="SUPFAM" id="SSF51735">
    <property type="entry name" value="NAD(P)-binding Rossmann-fold domains"/>
    <property type="match status" value="1"/>
</dbReference>
<reference evidence="2 3" key="1">
    <citation type="journal article" date="2012" name="J. Bacteriol.">
        <title>Draft Genome Sequence of the Purple Photosynthetic Bacterium Phaeospirillum molischianum DSM120, a Particularly Versatile Bacterium.</title>
        <authorList>
            <person name="Duquesne K."/>
            <person name="Prima V."/>
            <person name="Ji B."/>
            <person name="Rouy Z."/>
            <person name="Medigue C."/>
            <person name="Talla E."/>
            <person name="Sturgis J.N."/>
        </authorList>
    </citation>
    <scope>NUCLEOTIDE SEQUENCE [LARGE SCALE GENOMIC DNA]</scope>
    <source>
        <strain evidence="3">DSM120</strain>
    </source>
</reference>
<dbReference type="AlphaFoldDB" id="H8FUT6"/>
<comment type="caution">
    <text evidence="2">The sequence shown here is derived from an EMBL/GenBank/DDBJ whole genome shotgun (WGS) entry which is preliminary data.</text>
</comment>
<dbReference type="InterPro" id="IPR001509">
    <property type="entry name" value="Epimerase_deHydtase"/>
</dbReference>
<dbReference type="Gene3D" id="3.90.25.10">
    <property type="entry name" value="UDP-galactose 4-epimerase, domain 1"/>
    <property type="match status" value="1"/>
</dbReference>
<evidence type="ECO:0000259" key="1">
    <source>
        <dbReference type="Pfam" id="PF01370"/>
    </source>
</evidence>
<dbReference type="InterPro" id="IPR050177">
    <property type="entry name" value="Lipid_A_modif_metabolic_enz"/>
</dbReference>
<organism evidence="2 3">
    <name type="scientific">Magnetospirillum molischianum DSM 120</name>
    <dbReference type="NCBI Taxonomy" id="1150626"/>
    <lineage>
        <taxon>Bacteria</taxon>
        <taxon>Pseudomonadati</taxon>
        <taxon>Pseudomonadota</taxon>
        <taxon>Alphaproteobacteria</taxon>
        <taxon>Rhodospirillales</taxon>
        <taxon>Rhodospirillaceae</taxon>
        <taxon>Magnetospirillum</taxon>
    </lineage>
</organism>
<dbReference type="InterPro" id="IPR036291">
    <property type="entry name" value="NAD(P)-bd_dom_sf"/>
</dbReference>
<keyword evidence="3" id="KW-1185">Reference proteome</keyword>
<dbReference type="EC" id="4.2.1.47" evidence="2"/>
<dbReference type="PANTHER" id="PTHR43245:SF53">
    <property type="entry name" value="EPIMERASE-RELATED"/>
    <property type="match status" value="1"/>
</dbReference>
<dbReference type="Proteomes" id="UP000004169">
    <property type="component" value="Unassembled WGS sequence"/>
</dbReference>
<evidence type="ECO:0000313" key="2">
    <source>
        <dbReference type="EMBL" id="CCG42124.1"/>
    </source>
</evidence>
<dbReference type="Gene3D" id="3.40.50.720">
    <property type="entry name" value="NAD(P)-binding Rossmann-like Domain"/>
    <property type="match status" value="1"/>
</dbReference>
<protein>
    <submittedName>
        <fullName evidence="2">Putative GDP-mannose 4,6-dehydratase</fullName>
        <ecNumber evidence="2">4.2.1.47</ecNumber>
    </submittedName>
</protein>
<accession>H8FUT6</accession>
<evidence type="ECO:0000313" key="3">
    <source>
        <dbReference type="Proteomes" id="UP000004169"/>
    </source>
</evidence>
<feature type="domain" description="NAD-dependent epimerase/dehydratase" evidence="1">
    <location>
        <begin position="5"/>
        <end position="232"/>
    </location>
</feature>
<dbReference type="STRING" id="1150626.PHAMO_330013"/>
<sequence length="302" mass="33257">MSKRALITGVNGFTGRHMAVELSLSGYEVFGIVHRPLLKLPSGVSEVHVCSLNQTMGLAEIMAEVRPDVVVHLAAVSTILCDDIDLIYQTNLLGSRRILDALCRQECGRDGVLLASSATIYGSAHAGMLTEDALPFPANDYSVSKLAMEHLARLFSDRLPIVIARPFNYTGVGQDLSFLIPKLISHARQRKITIDLGNLDVARDFSDVRSVVACYRRLLECPTARGRTFNVCSGQAHNLRQLLDMVEEISGCSFEVKTNPALVRANEVKTLLGSRERLIDAIGEVSEIPLYDTLRWMFEAAE</sequence>
<dbReference type="PANTHER" id="PTHR43245">
    <property type="entry name" value="BIFUNCTIONAL POLYMYXIN RESISTANCE PROTEIN ARNA"/>
    <property type="match status" value="1"/>
</dbReference>
<dbReference type="eggNOG" id="COG0451">
    <property type="taxonomic scope" value="Bacteria"/>
</dbReference>
<dbReference type="OrthoDB" id="5295702at2"/>
<keyword evidence="2" id="KW-0456">Lyase</keyword>
<proteinExistence type="predicted"/>
<dbReference type="EMBL" id="CAHP01000027">
    <property type="protein sequence ID" value="CCG42124.1"/>
    <property type="molecule type" value="Genomic_DNA"/>
</dbReference>
<gene>
    <name evidence="2" type="ORF">PHAMO_330013</name>
</gene>
<dbReference type="RefSeq" id="WP_002729729.1">
    <property type="nucleotide sequence ID" value="NZ_CAHP01000027.1"/>
</dbReference>
<dbReference type="GO" id="GO:0008446">
    <property type="term" value="F:GDP-mannose 4,6-dehydratase activity"/>
    <property type="evidence" value="ECO:0007669"/>
    <property type="project" value="UniProtKB-EC"/>
</dbReference>
<dbReference type="Pfam" id="PF01370">
    <property type="entry name" value="Epimerase"/>
    <property type="match status" value="1"/>
</dbReference>
<name>H8FUT6_MAGML</name>